<dbReference type="InterPro" id="IPR036249">
    <property type="entry name" value="Thioredoxin-like_sf"/>
</dbReference>
<dbReference type="AlphaFoldDB" id="A0A1R1X1V8"/>
<gene>
    <name evidence="2" type="ORF">AYI69_g11022</name>
</gene>
<proteinExistence type="predicted"/>
<dbReference type="EMBL" id="LSSM01007356">
    <property type="protein sequence ID" value="OMJ08577.1"/>
    <property type="molecule type" value="Genomic_DNA"/>
</dbReference>
<feature type="compositionally biased region" description="Polar residues" evidence="1">
    <location>
        <begin position="361"/>
        <end position="376"/>
    </location>
</feature>
<feature type="compositionally biased region" description="Low complexity" evidence="1">
    <location>
        <begin position="313"/>
        <end position="331"/>
    </location>
</feature>
<feature type="region of interest" description="Disordered" evidence="1">
    <location>
        <begin position="223"/>
        <end position="250"/>
    </location>
</feature>
<feature type="compositionally biased region" description="Polar residues" evidence="1">
    <location>
        <begin position="948"/>
        <end position="968"/>
    </location>
</feature>
<dbReference type="InterPro" id="IPR006993">
    <property type="entry name" value="Glut_rich_SH3-bd"/>
</dbReference>
<feature type="compositionally biased region" description="Polar residues" evidence="1">
    <location>
        <begin position="289"/>
        <end position="301"/>
    </location>
</feature>
<evidence type="ECO:0000313" key="2">
    <source>
        <dbReference type="EMBL" id="OMJ08577.1"/>
    </source>
</evidence>
<feature type="compositionally biased region" description="Polar residues" evidence="1">
    <location>
        <begin position="229"/>
        <end position="250"/>
    </location>
</feature>
<sequence length="1223" mass="135060">MTKGSGGSLSSFLNFLSEKFKKKSSDSASTHNISKKSLLIQSKKPNIEKSLSFNNGIQQSPANAAPKLPENQIHLSEHTLRKSISMSLNELPNNPYFIELNLPQSSSDRIVDENFFKSEDYPNKIDLNDNDINSKPAIHHSDSVIFRETKRNLELHLLKLANEEADSLTSKHLQNVKNKPIYSSSNIYKSSDDLESSSNAFAMEMFAPKNLDLDLPLISTSKSSRRFNENPSLRSNYSNQNNSFDSSQKNFLHNTQNSLSFTIKPKSPKKNLKSTKYSPGIAMSSIATKILTNPKPESSNVFRKDSKNSSTGKSKFSRNNSTNSNSSSYSYTKKKFANPDFDDSGYLKKKPAFVNSEASPASKSSIYSRVNNSNPDIKSRNKSKLPRLNTALPIPLSRFHKTPASKTADGIYFSQKISPPPFQLSDFNPFSPTNDSSGAIPYENLTNNFLAKNSEEKDSTSILDPEKHSQVNIFSPCVVDRPNHEPHFFSDKNISIESQESRESQESQESAHPSIEVYNPHLINNPGFISIKDKDIISETKLQNFDSNSDNVNDSDSKLHILSRKCNENSLDSNTSVVSTDKSDHVTTPEAEDTGMTTTTINSATKIITENSIIFTDRIISDNSSNSSKISKYDIKPDIIEIYVAKNDPNDTLIAESNELGSTNVASMTETRFIANNSQKLAIDIDIVNNFDISPEFNSVTMTNYEKVVTSNTSLIKSSDEDINYNDNSIENDEILPESSSSDIEEPTFITSSIILDNDEITSKTSSVNTNNEEIVSENSLISIQKEEIVADINLINIHKEKLDSETISIDNSIEDANVESNSIGNSKEDADVASSSIGNSIIDADVVSSSIGNSNEVTNAESSSIGNSIIDADIESIIVNSKEDADADSGSIVNSKEDTDDDPSSTGNSKEDTDDDPSSTGNSKEDTDDDPSSTGYSKEGADVDSGSIENSNEYANVDSSSIGNSNEYADVDYSSIGNSPQDNMSNTTQLDNDKELLSGINNLVNSTKEGSRIDSLSKIQNTKLEIENIYLTSNYIASYQESCNKTTLIQASDIPNTIDPIEPKPDNDTSMFSQILSPINNTKSLSDSDSISSLDKDFSKDQNSLNMISDSKNEPTALKIDEKKLVRVQIYGSSVSGNRKYKTESKLLFNILKVHEIEYEFICIAADEKSKLYMRRKALGNMQIPQIYVDKEFKGLFDAFIEANESNTLVDWLGLNEEPFEF</sequence>
<feature type="region of interest" description="Disordered" evidence="1">
    <location>
        <begin position="570"/>
        <end position="596"/>
    </location>
</feature>
<organism evidence="2 3">
    <name type="scientific">Smittium culicis</name>
    <dbReference type="NCBI Taxonomy" id="133412"/>
    <lineage>
        <taxon>Eukaryota</taxon>
        <taxon>Fungi</taxon>
        <taxon>Fungi incertae sedis</taxon>
        <taxon>Zoopagomycota</taxon>
        <taxon>Kickxellomycotina</taxon>
        <taxon>Harpellomycetes</taxon>
        <taxon>Harpellales</taxon>
        <taxon>Legeriomycetaceae</taxon>
        <taxon>Smittium</taxon>
    </lineage>
</organism>
<evidence type="ECO:0000256" key="1">
    <source>
        <dbReference type="SAM" id="MobiDB-lite"/>
    </source>
</evidence>
<dbReference type="Proteomes" id="UP000187429">
    <property type="component" value="Unassembled WGS sequence"/>
</dbReference>
<evidence type="ECO:0000313" key="3">
    <source>
        <dbReference type="Proteomes" id="UP000187429"/>
    </source>
</evidence>
<feature type="region of interest" description="Disordered" evidence="1">
    <location>
        <begin position="884"/>
        <end position="969"/>
    </location>
</feature>
<feature type="region of interest" description="Disordered" evidence="1">
    <location>
        <begin position="289"/>
        <end position="333"/>
    </location>
</feature>
<comment type="caution">
    <text evidence="2">The sequence shown here is derived from an EMBL/GenBank/DDBJ whole genome shotgun (WGS) entry which is preliminary data.</text>
</comment>
<keyword evidence="3" id="KW-1185">Reference proteome</keyword>
<reference evidence="3" key="1">
    <citation type="submission" date="2017-01" db="EMBL/GenBank/DDBJ databases">
        <authorList>
            <person name="Wang Y."/>
            <person name="White M."/>
            <person name="Kvist S."/>
            <person name="Moncalvo J.-M."/>
        </authorList>
    </citation>
    <scope>NUCLEOTIDE SEQUENCE [LARGE SCALE GENOMIC DNA]</scope>
    <source>
        <strain evidence="3">ID-206-W2</strain>
    </source>
</reference>
<name>A0A1R1X1V8_9FUNG</name>
<protein>
    <recommendedName>
        <fullName evidence="4">SH3 domain-containing protein</fullName>
    </recommendedName>
</protein>
<feature type="compositionally biased region" description="Polar residues" evidence="1">
    <location>
        <begin position="570"/>
        <end position="580"/>
    </location>
</feature>
<evidence type="ECO:0008006" key="4">
    <source>
        <dbReference type="Google" id="ProtNLM"/>
    </source>
</evidence>
<dbReference type="Pfam" id="PF04908">
    <property type="entry name" value="SH3BGR"/>
    <property type="match status" value="1"/>
</dbReference>
<accession>A0A1R1X1V8</accession>
<dbReference type="Gene3D" id="3.40.30.10">
    <property type="entry name" value="Glutaredoxin"/>
    <property type="match status" value="1"/>
</dbReference>
<feature type="region of interest" description="Disordered" evidence="1">
    <location>
        <begin position="361"/>
        <end position="386"/>
    </location>
</feature>
<dbReference type="SUPFAM" id="SSF52833">
    <property type="entry name" value="Thioredoxin-like"/>
    <property type="match status" value="1"/>
</dbReference>
<feature type="region of interest" description="Disordered" evidence="1">
    <location>
        <begin position="488"/>
        <end position="512"/>
    </location>
</feature>
<dbReference type="OrthoDB" id="9932926at2759"/>